<evidence type="ECO:0000313" key="9">
    <source>
        <dbReference type="Proteomes" id="UP000037923"/>
    </source>
</evidence>
<dbReference type="PANTHER" id="PTHR17616:SF8">
    <property type="entry name" value="TRANSCRIPTIONAL COACTIVATOR YORKIE"/>
    <property type="match status" value="1"/>
</dbReference>
<dbReference type="SUPFAM" id="SSF51045">
    <property type="entry name" value="WW domain"/>
    <property type="match status" value="1"/>
</dbReference>
<feature type="region of interest" description="Disordered" evidence="6">
    <location>
        <begin position="969"/>
        <end position="1009"/>
    </location>
</feature>
<dbReference type="GO" id="GO:0045944">
    <property type="term" value="P:positive regulation of transcription by RNA polymerase II"/>
    <property type="evidence" value="ECO:0007669"/>
    <property type="project" value="TreeGrafter"/>
</dbReference>
<dbReference type="GeneID" id="26903116"/>
<feature type="compositionally biased region" description="Low complexity" evidence="6">
    <location>
        <begin position="82"/>
        <end position="95"/>
    </location>
</feature>
<dbReference type="PROSITE" id="PS01159">
    <property type="entry name" value="WW_DOMAIN_1"/>
    <property type="match status" value="1"/>
</dbReference>
<feature type="compositionally biased region" description="Low complexity" evidence="6">
    <location>
        <begin position="58"/>
        <end position="67"/>
    </location>
</feature>
<feature type="domain" description="WW" evidence="7">
    <location>
        <begin position="672"/>
        <end position="705"/>
    </location>
</feature>
<comment type="caution">
    <text evidence="8">The sequence shown here is derived from an EMBL/GenBank/DDBJ whole genome shotgun (WGS) entry which is preliminary data.</text>
</comment>
<evidence type="ECO:0000259" key="7">
    <source>
        <dbReference type="PROSITE" id="PS50020"/>
    </source>
</evidence>
<feature type="compositionally biased region" description="Gly residues" evidence="6">
    <location>
        <begin position="717"/>
        <end position="727"/>
    </location>
</feature>
<feature type="region of interest" description="Disordered" evidence="6">
    <location>
        <begin position="15"/>
        <end position="95"/>
    </location>
</feature>
<dbReference type="PROSITE" id="PS50020">
    <property type="entry name" value="WW_DOMAIN_2"/>
    <property type="match status" value="1"/>
</dbReference>
<dbReference type="VEuPathDB" id="TriTrypDB:LpyrH10_04_3750"/>
<dbReference type="SMART" id="SM00456">
    <property type="entry name" value="WW"/>
    <property type="match status" value="1"/>
</dbReference>
<keyword evidence="4" id="KW-0539">Nucleus</keyword>
<feature type="coiled-coil region" evidence="5">
    <location>
        <begin position="838"/>
        <end position="865"/>
    </location>
</feature>
<dbReference type="PANTHER" id="PTHR17616">
    <property type="entry name" value="YES-ASSOCIATED PROTEIN YAP1 FAMILY MEMBER"/>
    <property type="match status" value="1"/>
</dbReference>
<dbReference type="RefSeq" id="XP_015661558.1">
    <property type="nucleotide sequence ID" value="XM_015799956.1"/>
</dbReference>
<feature type="compositionally biased region" description="Low complexity" evidence="6">
    <location>
        <begin position="763"/>
        <end position="778"/>
    </location>
</feature>
<dbReference type="GO" id="GO:0035329">
    <property type="term" value="P:hippo signaling"/>
    <property type="evidence" value="ECO:0007669"/>
    <property type="project" value="TreeGrafter"/>
</dbReference>
<organism evidence="8 9">
    <name type="scientific">Leptomonas pyrrhocoris</name>
    <name type="common">Firebug parasite</name>
    <dbReference type="NCBI Taxonomy" id="157538"/>
    <lineage>
        <taxon>Eukaryota</taxon>
        <taxon>Discoba</taxon>
        <taxon>Euglenozoa</taxon>
        <taxon>Kinetoplastea</taxon>
        <taxon>Metakinetoplastina</taxon>
        <taxon>Trypanosomatida</taxon>
        <taxon>Trypanosomatidae</taxon>
        <taxon>Leishmaniinae</taxon>
        <taxon>Leptomonas</taxon>
    </lineage>
</organism>
<dbReference type="GO" id="GO:0003713">
    <property type="term" value="F:transcription coactivator activity"/>
    <property type="evidence" value="ECO:0007669"/>
    <property type="project" value="TreeGrafter"/>
</dbReference>
<dbReference type="InterPro" id="IPR036020">
    <property type="entry name" value="WW_dom_sf"/>
</dbReference>
<dbReference type="OrthoDB" id="3045089at2759"/>
<feature type="region of interest" description="Disordered" evidence="6">
    <location>
        <begin position="709"/>
        <end position="803"/>
    </location>
</feature>
<protein>
    <recommendedName>
        <fullName evidence="7">WW domain-containing protein</fullName>
    </recommendedName>
</protein>
<reference evidence="8 9" key="1">
    <citation type="submission" date="2015-07" db="EMBL/GenBank/DDBJ databases">
        <title>High-quality genome of monoxenous trypanosomatid Leptomonas pyrrhocoris.</title>
        <authorList>
            <person name="Flegontov P."/>
            <person name="Butenko A."/>
            <person name="Firsov S."/>
            <person name="Vlcek C."/>
            <person name="Logacheva M.D."/>
            <person name="Field M."/>
            <person name="Filatov D."/>
            <person name="Flegontova O."/>
            <person name="Gerasimov E."/>
            <person name="Jackson A.P."/>
            <person name="Kelly S."/>
            <person name="Opperdoes F."/>
            <person name="O'Reilly A."/>
            <person name="Votypka J."/>
            <person name="Yurchenko V."/>
            <person name="Lukes J."/>
        </authorList>
    </citation>
    <scope>NUCLEOTIDE SEQUENCE [LARGE SCALE GENOMIC DNA]</scope>
    <source>
        <strain evidence="8">H10</strain>
    </source>
</reference>
<evidence type="ECO:0000313" key="8">
    <source>
        <dbReference type="EMBL" id="KPA83119.1"/>
    </source>
</evidence>
<keyword evidence="9" id="KW-1185">Reference proteome</keyword>
<dbReference type="InterPro" id="IPR051583">
    <property type="entry name" value="YAP1"/>
</dbReference>
<dbReference type="GO" id="GO:0005737">
    <property type="term" value="C:cytoplasm"/>
    <property type="evidence" value="ECO:0007669"/>
    <property type="project" value="UniProtKB-SubCell"/>
</dbReference>
<dbReference type="Gene3D" id="2.20.70.10">
    <property type="match status" value="1"/>
</dbReference>
<evidence type="ECO:0000256" key="6">
    <source>
        <dbReference type="SAM" id="MobiDB-lite"/>
    </source>
</evidence>
<dbReference type="GO" id="GO:0005634">
    <property type="term" value="C:nucleus"/>
    <property type="evidence" value="ECO:0007669"/>
    <property type="project" value="UniProtKB-SubCell"/>
</dbReference>
<keyword evidence="5" id="KW-0175">Coiled coil</keyword>
<feature type="region of interest" description="Disordered" evidence="6">
    <location>
        <begin position="873"/>
        <end position="893"/>
    </location>
</feature>
<dbReference type="OMA" id="CVYNSIT"/>
<feature type="region of interest" description="Disordered" evidence="6">
    <location>
        <begin position="131"/>
        <end position="200"/>
    </location>
</feature>
<dbReference type="CDD" id="cd00201">
    <property type="entry name" value="WW"/>
    <property type="match status" value="1"/>
</dbReference>
<keyword evidence="3" id="KW-0963">Cytoplasm</keyword>
<feature type="region of interest" description="Disordered" evidence="6">
    <location>
        <begin position="359"/>
        <end position="423"/>
    </location>
</feature>
<evidence type="ECO:0000256" key="5">
    <source>
        <dbReference type="SAM" id="Coils"/>
    </source>
</evidence>
<dbReference type="Proteomes" id="UP000037923">
    <property type="component" value="Unassembled WGS sequence"/>
</dbReference>
<evidence type="ECO:0000256" key="2">
    <source>
        <dbReference type="ARBA" id="ARBA00004496"/>
    </source>
</evidence>
<sequence>MLPDSLAKEAANVGYSSGISRGGANSGTSAVSTTSTNTTQNAAASGSSRHVVKKPPSTTTAAAALAAGSRGSPPILMGSGGSSSPAGNSSGGSSSSTGCVRWCMNVALQSFTGEPWAVTLQPAAEDDIVLNGSFPGSPADSPVLPPAPAPVHPAATTTTAAANSRQQPPQGGGSGNSITSGSCSNRSSPVHGAGGTRMSPSMLRSGLQLAAIDYSEPQVQYPGGPMLDAATFGYDPQSEDTAALHQCVLAVNSPPVTYGVDDLLGRITNVEFIAEQSSPEETAAGVPMHYRLASSLEPMLNATLNPAITAVIDHCVSAMVLVYGATQEMKQMGLIGTPEECGLLPLGIRCMMDRFLERKEQQQSKASTAGGNPKSSPEKACGGQSVLASPPLHPSSSPSSPHGGGDDAASDGERTEGGHSRSATSHAYSFVFPSIGSRHHRFARMETTFIAFDSTSVVDLLDLSNKRVELVLKLAPPPTPSAFEEKADDVNAPSSSSATTDSFVLNARAMPVENTNDALSALDVGLENLSRALELALLQSESGSSLLFSLTAFTDACRCATMHVLCLAEDPAAQTWLASTVQARSQAIPLGEEQSWASIQNTPMPPPLHHHAATMLVPALCFGNMFTSVLICVYNSITALSRLNRDLTFAVTGYRMRTIPRVTLASSRRGLKKLPPSWEEYFTNDGRRYFIDTTTQTTTWEDPRFTYQQRLSHSGSSQGGSPGGGSSVGSSRGGVLQHRPSRIGLGSGDKDFLANRLQPELHSSSSSTVGGTPPTTNTKASSKTQSPRIGATAAGSKRACPSDEPLDIGIVVVDTMCRPRVLIDSSNPRFAQQYVEQEQFLREKQHELKESMEAMRQEAAKKRAAAAAAASTTVASHADPTGHTSSFAVGGDGLEDSDPAVVSVTAAPSECVQTIADPVAPMRSSDISDTPLTPVNGMIGLDDVDDEEVSSLCRSSTANMDDFIFENSDEDDDEKELEAPLWSQTGQSAGPTPSASTGGDGRGDLSHAGNNAEARFYTNALQEQAIGVIEMTASATTPSASSSVTGTPLIGSTGVNSSGIAGAPEGQFAGVTAEFGAPSSTMASVPPEVQDLESLVDEFTAFYRKAYSMQQRIVELEAELKKRRAASQSPKPFLSSSTITAGETSSTYDIEQEMRKAAAASPSAKVRKAVLPLLTDVGAAASAGSNSGGAILAAFQEALRLASQSSIKAEQQ</sequence>
<accession>A0A0M9G6A1</accession>
<dbReference type="AlphaFoldDB" id="A0A0M9G6A1"/>
<comment type="subcellular location">
    <subcellularLocation>
        <location evidence="2">Cytoplasm</location>
    </subcellularLocation>
    <subcellularLocation>
        <location evidence="1">Nucleus</location>
    </subcellularLocation>
</comment>
<name>A0A0M9G6A1_LEPPY</name>
<dbReference type="InterPro" id="IPR001202">
    <property type="entry name" value="WW_dom"/>
</dbReference>
<evidence type="ECO:0000256" key="1">
    <source>
        <dbReference type="ARBA" id="ARBA00004123"/>
    </source>
</evidence>
<evidence type="ECO:0000256" key="4">
    <source>
        <dbReference type="ARBA" id="ARBA00023242"/>
    </source>
</evidence>
<dbReference type="Pfam" id="PF00397">
    <property type="entry name" value="WW"/>
    <property type="match status" value="1"/>
</dbReference>
<feature type="compositionally biased region" description="Low complexity" evidence="6">
    <location>
        <begin position="152"/>
        <end position="169"/>
    </location>
</feature>
<proteinExistence type="predicted"/>
<feature type="compositionally biased region" description="Polar residues" evidence="6">
    <location>
        <begin position="982"/>
        <end position="997"/>
    </location>
</feature>
<gene>
    <name evidence="8" type="ORF">ABB37_02825</name>
</gene>
<feature type="compositionally biased region" description="Low complexity" evidence="6">
    <location>
        <begin position="26"/>
        <end position="48"/>
    </location>
</feature>
<feature type="compositionally biased region" description="Polar residues" evidence="6">
    <location>
        <begin position="363"/>
        <end position="375"/>
    </location>
</feature>
<dbReference type="EMBL" id="LGTL01000004">
    <property type="protein sequence ID" value="KPA83119.1"/>
    <property type="molecule type" value="Genomic_DNA"/>
</dbReference>
<evidence type="ECO:0000256" key="3">
    <source>
        <dbReference type="ARBA" id="ARBA00022490"/>
    </source>
</evidence>